<feature type="domain" description="PKD/Chitinase" evidence="3">
    <location>
        <begin position="541"/>
        <end position="633"/>
    </location>
</feature>
<feature type="domain" description="PKD/Chitinase" evidence="3">
    <location>
        <begin position="449"/>
        <end position="537"/>
    </location>
</feature>
<dbReference type="EMBL" id="CP031761">
    <property type="protein sequence ID" value="AXR03779.1"/>
    <property type="molecule type" value="Genomic_DNA"/>
</dbReference>
<name>A0AAD0RL73_PSEO7</name>
<feature type="compositionally biased region" description="Low complexity" evidence="1">
    <location>
        <begin position="32"/>
        <end position="64"/>
    </location>
</feature>
<reference evidence="4 5" key="1">
    <citation type="submission" date="2018-08" db="EMBL/GenBank/DDBJ databases">
        <title>Whole Genome Sequences of Two Pseudoalteromonas piscicida Strains, DE1-A and DE2-A, which Exhibit Strong Antibacterial Activity against Vibrio vulnificus.</title>
        <authorList>
            <person name="Richards G.P."/>
            <person name="Needleman D.S."/>
            <person name="Watson M.A."/>
            <person name="Polson S.W."/>
        </authorList>
    </citation>
    <scope>NUCLEOTIDE SEQUENCE [LARGE SCALE GENOMIC DNA]</scope>
    <source>
        <strain evidence="4 5">DE2-A</strain>
    </source>
</reference>
<dbReference type="Pfam" id="PF22352">
    <property type="entry name" value="K319L-like_PKD"/>
    <property type="match status" value="1"/>
</dbReference>
<evidence type="ECO:0000313" key="5">
    <source>
        <dbReference type="Proteomes" id="UP000258102"/>
    </source>
</evidence>
<evidence type="ECO:0000256" key="2">
    <source>
        <dbReference type="SAM" id="SignalP"/>
    </source>
</evidence>
<dbReference type="InterPro" id="IPR022409">
    <property type="entry name" value="PKD/Chitinase_dom"/>
</dbReference>
<dbReference type="InterPro" id="IPR035986">
    <property type="entry name" value="PKD_dom_sf"/>
</dbReference>
<protein>
    <submittedName>
        <fullName evidence="4">PKD domain-containing protein</fullName>
    </submittedName>
</protein>
<evidence type="ECO:0000313" key="4">
    <source>
        <dbReference type="EMBL" id="AXR03779.1"/>
    </source>
</evidence>
<feature type="domain" description="PKD/Chitinase" evidence="3">
    <location>
        <begin position="164"/>
        <end position="254"/>
    </location>
</feature>
<dbReference type="PANTHER" id="PTHR46182:SF2">
    <property type="entry name" value="FI19480P1"/>
    <property type="match status" value="1"/>
</dbReference>
<dbReference type="PANTHER" id="PTHR46182">
    <property type="entry name" value="FI19480P1"/>
    <property type="match status" value="1"/>
</dbReference>
<dbReference type="InterPro" id="IPR029865">
    <property type="entry name" value="KIAA0319-like"/>
</dbReference>
<feature type="chain" id="PRO_5042104372" evidence="2">
    <location>
        <begin position="18"/>
        <end position="633"/>
    </location>
</feature>
<keyword evidence="2" id="KW-0732">Signal</keyword>
<dbReference type="RefSeq" id="WP_088532117.1">
    <property type="nucleotide sequence ID" value="NZ_CP021646.1"/>
</dbReference>
<organism evidence="4 5">
    <name type="scientific">Pseudoalteromonas piscicida</name>
    <dbReference type="NCBI Taxonomy" id="43662"/>
    <lineage>
        <taxon>Bacteria</taxon>
        <taxon>Pseudomonadati</taxon>
        <taxon>Pseudomonadota</taxon>
        <taxon>Gammaproteobacteria</taxon>
        <taxon>Alteromonadales</taxon>
        <taxon>Pseudoalteromonadaceae</taxon>
        <taxon>Pseudoalteromonas</taxon>
    </lineage>
</organism>
<sequence>MNKNLITSILCCSLLLAGCGGSGGDTTPVNQDSGKNGNNGNTDSNNGNTDSNNNNTDSGTDTTTKPVAKIQASAFGETGNVIQLSTAGSTIPENAEITWQWQAKPQGSNAQFSNPNAKQAHFTADVAGSYIVGLTIKSGSNESTTQFEIRVKEKTTPSVNTPPVADFTLTKQEIAINEHLQLDASSSSDSDGDSLSYKWKVTAPANVDEYTLVSPNNNLASFASKFAGEYTITLTVYDGKSSHSKSEKVIVIDNQPALKAVISAPSEVTLSSMTFVELKSDGSQYQGAVTPLWSFDSKPSGSQAAMATPNGFLTSLQLDKAGQYKIRFSLKDKQGRLSEATHTLTAKLGEANKPLVFVDAPESTKINEAIELSAKRSRDTSGRTLSFNWTFEPLETGLTYSVTNEDTDTVIFTPHGEGSYRYFVEVSNGELSQTASGVIKVHPENYGPTASMSPQISTATEGETKVFVVSAEDKDGDPLTYRWSLETKPENSTAVVNNADNRASITFDDAGNYVLKCTVSDGKVELVVAAFIKVSAAQNSAPVITALNYQGVLKTDAALQITSTVMDSDSNASNLTYFWKVVAPSGEVVDSTAVNDSSLQFTPVAPGDYQVSLSVVDEKSASVATKTMTLSVE</sequence>
<dbReference type="Proteomes" id="UP000258102">
    <property type="component" value="Chromosome 1"/>
</dbReference>
<dbReference type="SUPFAM" id="SSF49299">
    <property type="entry name" value="PKD domain"/>
    <property type="match status" value="3"/>
</dbReference>
<feature type="signal peptide" evidence="2">
    <location>
        <begin position="1"/>
        <end position="17"/>
    </location>
</feature>
<dbReference type="Gene3D" id="2.60.40.10">
    <property type="entry name" value="Immunoglobulins"/>
    <property type="match status" value="6"/>
</dbReference>
<feature type="domain" description="PKD/Chitinase" evidence="3">
    <location>
        <begin position="67"/>
        <end position="154"/>
    </location>
</feature>
<feature type="domain" description="PKD/Chitinase" evidence="3">
    <location>
        <begin position="354"/>
        <end position="444"/>
    </location>
</feature>
<dbReference type="PROSITE" id="PS51257">
    <property type="entry name" value="PROKAR_LIPOPROTEIN"/>
    <property type="match status" value="1"/>
</dbReference>
<evidence type="ECO:0000256" key="1">
    <source>
        <dbReference type="SAM" id="MobiDB-lite"/>
    </source>
</evidence>
<accession>A0AAD0RL73</accession>
<proteinExistence type="predicted"/>
<dbReference type="GO" id="GO:0031410">
    <property type="term" value="C:cytoplasmic vesicle"/>
    <property type="evidence" value="ECO:0007669"/>
    <property type="project" value="TreeGrafter"/>
</dbReference>
<dbReference type="SMART" id="SM00089">
    <property type="entry name" value="PKD"/>
    <property type="match status" value="5"/>
</dbReference>
<dbReference type="GO" id="GO:0016020">
    <property type="term" value="C:membrane"/>
    <property type="evidence" value="ECO:0007669"/>
    <property type="project" value="TreeGrafter"/>
</dbReference>
<feature type="region of interest" description="Disordered" evidence="1">
    <location>
        <begin position="29"/>
        <end position="64"/>
    </location>
</feature>
<dbReference type="AlphaFoldDB" id="A0AAD0RL73"/>
<gene>
    <name evidence="4" type="ORF">D0511_18055</name>
</gene>
<evidence type="ECO:0000259" key="3">
    <source>
        <dbReference type="SMART" id="SM00089"/>
    </source>
</evidence>
<dbReference type="KEGG" id="ppis:B1L02_17975"/>
<dbReference type="InterPro" id="IPR013783">
    <property type="entry name" value="Ig-like_fold"/>
</dbReference>